<accession>A0A5E4PMV1</accession>
<keyword evidence="2" id="KW-1185">Reference proteome</keyword>
<name>A0A5E4PMV1_9NEOP</name>
<dbReference type="Proteomes" id="UP000324832">
    <property type="component" value="Unassembled WGS sequence"/>
</dbReference>
<evidence type="ECO:0000313" key="2">
    <source>
        <dbReference type="Proteomes" id="UP000324832"/>
    </source>
</evidence>
<protein>
    <submittedName>
        <fullName evidence="1">Uncharacterized protein</fullName>
    </submittedName>
</protein>
<feature type="non-terminal residue" evidence="1">
    <location>
        <position position="389"/>
    </location>
</feature>
<dbReference type="EMBL" id="FZQP02000003">
    <property type="protein sequence ID" value="VVC86394.1"/>
    <property type="molecule type" value="Genomic_DNA"/>
</dbReference>
<proteinExistence type="predicted"/>
<feature type="non-terminal residue" evidence="1">
    <location>
        <position position="1"/>
    </location>
</feature>
<organism evidence="1 2">
    <name type="scientific">Leptidea sinapis</name>
    <dbReference type="NCBI Taxonomy" id="189913"/>
    <lineage>
        <taxon>Eukaryota</taxon>
        <taxon>Metazoa</taxon>
        <taxon>Ecdysozoa</taxon>
        <taxon>Arthropoda</taxon>
        <taxon>Hexapoda</taxon>
        <taxon>Insecta</taxon>
        <taxon>Pterygota</taxon>
        <taxon>Neoptera</taxon>
        <taxon>Endopterygota</taxon>
        <taxon>Lepidoptera</taxon>
        <taxon>Glossata</taxon>
        <taxon>Ditrysia</taxon>
        <taxon>Papilionoidea</taxon>
        <taxon>Pieridae</taxon>
        <taxon>Dismorphiinae</taxon>
        <taxon>Leptidea</taxon>
    </lineage>
</organism>
<sequence>NQSVVHNICNRDIIDDVIDKTLGEKASIVNLKHSKITDIIEDTVISRSVEHTTMPNKLPVNNITLDDIDSLLQQKQKEIDLKNSLQKKIDQSKVYVDTLFRDKEKTLSNESALNDFEKIPSDIQFVDDGIILEDDGIEFTNEENFDKKTEYPVKKEDINDDEDENKETPKIDLKLLLTPTVYTKKLDHMDVFKFIKFSEVRDKRVIECACIESKPFDKNAVKYEEISPTKNDRQQFYDDTGSSSDDDTGSLSDDAMVISQLSKHQVDICSWLLKKPRVSSYNPIQLCKNPDFNTRLKRLSAGFLSYELNRKYLMECKPMTIDLHREFEPMLFNNTLYLKGTEKMEISNSILNRAVDVPLNSTATYIREKPKPKCFKKLKSDDLQQELQD</sequence>
<reference evidence="1 2" key="1">
    <citation type="submission" date="2017-07" db="EMBL/GenBank/DDBJ databases">
        <authorList>
            <person name="Talla V."/>
            <person name="Backstrom N."/>
        </authorList>
    </citation>
    <scope>NUCLEOTIDE SEQUENCE [LARGE SCALE GENOMIC DNA]</scope>
</reference>
<evidence type="ECO:0000313" key="1">
    <source>
        <dbReference type="EMBL" id="VVC86394.1"/>
    </source>
</evidence>
<gene>
    <name evidence="1" type="ORF">LSINAPIS_LOCUS224</name>
</gene>
<dbReference type="AlphaFoldDB" id="A0A5E4PMV1"/>